<protein>
    <submittedName>
        <fullName evidence="1">Uncharacterized protein</fullName>
    </submittedName>
</protein>
<name>F6XZ21_CIOIN</name>
<evidence type="ECO:0000313" key="1">
    <source>
        <dbReference type="Ensembl" id="ENSCINP00000027040.1"/>
    </source>
</evidence>
<keyword evidence="2" id="KW-1185">Reference proteome</keyword>
<reference evidence="1" key="3">
    <citation type="submission" date="2025-09" db="UniProtKB">
        <authorList>
            <consortium name="Ensembl"/>
        </authorList>
    </citation>
    <scope>IDENTIFICATION</scope>
</reference>
<reference evidence="1" key="2">
    <citation type="submission" date="2025-08" db="UniProtKB">
        <authorList>
            <consortium name="Ensembl"/>
        </authorList>
    </citation>
    <scope>IDENTIFICATION</scope>
</reference>
<reference evidence="2" key="1">
    <citation type="journal article" date="2002" name="Science">
        <title>The draft genome of Ciona intestinalis: insights into chordate and vertebrate origins.</title>
        <authorList>
            <person name="Dehal P."/>
            <person name="Satou Y."/>
            <person name="Campbell R.K."/>
            <person name="Chapman J."/>
            <person name="Degnan B."/>
            <person name="De Tomaso A."/>
            <person name="Davidson B."/>
            <person name="Di Gregorio A."/>
            <person name="Gelpke M."/>
            <person name="Goodstein D.M."/>
            <person name="Harafuji N."/>
            <person name="Hastings K.E."/>
            <person name="Ho I."/>
            <person name="Hotta K."/>
            <person name="Huang W."/>
            <person name="Kawashima T."/>
            <person name="Lemaire P."/>
            <person name="Martinez D."/>
            <person name="Meinertzhagen I.A."/>
            <person name="Necula S."/>
            <person name="Nonaka M."/>
            <person name="Putnam N."/>
            <person name="Rash S."/>
            <person name="Saiga H."/>
            <person name="Satake M."/>
            <person name="Terry A."/>
            <person name="Yamada L."/>
            <person name="Wang H.G."/>
            <person name="Awazu S."/>
            <person name="Azumi K."/>
            <person name="Boore J."/>
            <person name="Branno M."/>
            <person name="Chin-Bow S."/>
            <person name="DeSantis R."/>
            <person name="Doyle S."/>
            <person name="Francino P."/>
            <person name="Keys D.N."/>
            <person name="Haga S."/>
            <person name="Hayashi H."/>
            <person name="Hino K."/>
            <person name="Imai K.S."/>
            <person name="Inaba K."/>
            <person name="Kano S."/>
            <person name="Kobayashi K."/>
            <person name="Kobayashi M."/>
            <person name="Lee B.I."/>
            <person name="Makabe K.W."/>
            <person name="Manohar C."/>
            <person name="Matassi G."/>
            <person name="Medina M."/>
            <person name="Mochizuki Y."/>
            <person name="Mount S."/>
            <person name="Morishita T."/>
            <person name="Miura S."/>
            <person name="Nakayama A."/>
            <person name="Nishizaka S."/>
            <person name="Nomoto H."/>
            <person name="Ohta F."/>
            <person name="Oishi K."/>
            <person name="Rigoutsos I."/>
            <person name="Sano M."/>
            <person name="Sasaki A."/>
            <person name="Sasakura Y."/>
            <person name="Shoguchi E."/>
            <person name="Shin-i T."/>
            <person name="Spagnuolo A."/>
            <person name="Stainier D."/>
            <person name="Suzuki M.M."/>
            <person name="Tassy O."/>
            <person name="Takatori N."/>
            <person name="Tokuoka M."/>
            <person name="Yagi K."/>
            <person name="Yoshizaki F."/>
            <person name="Wada S."/>
            <person name="Zhang C."/>
            <person name="Hyatt P.D."/>
            <person name="Larimer F."/>
            <person name="Detter C."/>
            <person name="Doggett N."/>
            <person name="Glavina T."/>
            <person name="Hawkins T."/>
            <person name="Richardson P."/>
            <person name="Lucas S."/>
            <person name="Kohara Y."/>
            <person name="Levine M."/>
            <person name="Satoh N."/>
            <person name="Rokhsar D.S."/>
        </authorList>
    </citation>
    <scope>NUCLEOTIDE SEQUENCE [LARGE SCALE GENOMIC DNA]</scope>
</reference>
<dbReference type="HOGENOM" id="CLU_1418088_0_0_1"/>
<evidence type="ECO:0000313" key="2">
    <source>
        <dbReference type="Proteomes" id="UP000008144"/>
    </source>
</evidence>
<dbReference type="AlphaFoldDB" id="F6XZ21"/>
<dbReference type="InParanoid" id="F6XZ21"/>
<sequence>GSWIPLFGNCNNNLALVRDDIRALQRTDGNFQVSLELHERALIEHRRLHTNLSAISEDVSSVINEHEVALHSVKGVVLQLNETLVEGEERIGEEIEAQLKRHMREVVGLRGIMRNFTSIVQTMISNRLDQEISIASVRMHQRGLVETVDSHTASLDRLNHDNIQIKSEIAGVGADTENNLRKITNLIRIFDR</sequence>
<dbReference type="Ensembl" id="ENSCINT00000027286.1">
    <property type="protein sequence ID" value="ENSCINP00000027040.1"/>
    <property type="gene ID" value="ENSCING00000015154.1"/>
</dbReference>
<proteinExistence type="predicted"/>
<dbReference type="Proteomes" id="UP000008144">
    <property type="component" value="Unassembled WGS sequence"/>
</dbReference>
<accession>F6XZ21</accession>
<organism evidence="1 2">
    <name type="scientific">Ciona intestinalis</name>
    <name type="common">Transparent sea squirt</name>
    <name type="synonym">Ascidia intestinalis</name>
    <dbReference type="NCBI Taxonomy" id="7719"/>
    <lineage>
        <taxon>Eukaryota</taxon>
        <taxon>Metazoa</taxon>
        <taxon>Chordata</taxon>
        <taxon>Tunicata</taxon>
        <taxon>Ascidiacea</taxon>
        <taxon>Phlebobranchia</taxon>
        <taxon>Cionidae</taxon>
        <taxon>Ciona</taxon>
    </lineage>
</organism>